<evidence type="ECO:0000313" key="11">
    <source>
        <dbReference type="Proteomes" id="UP000561459"/>
    </source>
</evidence>
<dbReference type="InterPro" id="IPR000644">
    <property type="entry name" value="CBS_dom"/>
</dbReference>
<dbReference type="InterPro" id="IPR046348">
    <property type="entry name" value="SIS_dom_sf"/>
</dbReference>
<dbReference type="GO" id="GO:0019146">
    <property type="term" value="F:arabinose-5-phosphate isomerase activity"/>
    <property type="evidence" value="ECO:0007669"/>
    <property type="project" value="UniProtKB-EC"/>
</dbReference>
<comment type="caution">
    <text evidence="10">The sequence shown here is derived from an EMBL/GenBank/DDBJ whole genome shotgun (WGS) entry which is preliminary data.</text>
</comment>
<accession>A0A7W6FWX7</accession>
<feature type="domain" description="CBS" evidence="8">
    <location>
        <begin position="213"/>
        <end position="273"/>
    </location>
</feature>
<dbReference type="SUPFAM" id="SSF53697">
    <property type="entry name" value="SIS domain"/>
    <property type="match status" value="1"/>
</dbReference>
<evidence type="ECO:0000256" key="5">
    <source>
        <dbReference type="PIRSR" id="PIRSR004692-2"/>
    </source>
</evidence>
<keyword evidence="5" id="KW-0479">Metal-binding</keyword>
<reference evidence="10 11" key="1">
    <citation type="submission" date="2020-08" db="EMBL/GenBank/DDBJ databases">
        <title>Genomic Encyclopedia of Type Strains, Phase IV (KMG-IV): sequencing the most valuable type-strain genomes for metagenomic binning, comparative biology and taxonomic classification.</title>
        <authorList>
            <person name="Goeker M."/>
        </authorList>
    </citation>
    <scope>NUCLEOTIDE SEQUENCE [LARGE SCALE GENOMIC DNA]</scope>
    <source>
        <strain evidence="10 11">DSM 27568</strain>
    </source>
</reference>
<dbReference type="PANTHER" id="PTHR42745">
    <property type="match status" value="1"/>
</dbReference>
<feature type="binding site" evidence="5">
    <location>
        <position position="86"/>
    </location>
    <ligand>
        <name>Zn(2+)</name>
        <dbReference type="ChEBI" id="CHEBI:29105"/>
    </ligand>
</feature>
<evidence type="ECO:0000256" key="6">
    <source>
        <dbReference type="PIRSR" id="PIRSR004692-3"/>
    </source>
</evidence>
<dbReference type="InterPro" id="IPR046342">
    <property type="entry name" value="CBS_dom_sf"/>
</dbReference>
<evidence type="ECO:0000256" key="7">
    <source>
        <dbReference type="PROSITE-ProRule" id="PRU00703"/>
    </source>
</evidence>
<dbReference type="Pfam" id="PF00571">
    <property type="entry name" value="CBS"/>
    <property type="match status" value="2"/>
</dbReference>
<dbReference type="GO" id="GO:1901135">
    <property type="term" value="P:carbohydrate derivative metabolic process"/>
    <property type="evidence" value="ECO:0007669"/>
    <property type="project" value="InterPro"/>
</dbReference>
<feature type="site" description="Catalytically relevant" evidence="6">
    <location>
        <position position="115"/>
    </location>
</feature>
<evidence type="ECO:0000256" key="1">
    <source>
        <dbReference type="ARBA" id="ARBA00008165"/>
    </source>
</evidence>
<dbReference type="Gene3D" id="3.10.580.10">
    <property type="entry name" value="CBS-domain"/>
    <property type="match status" value="1"/>
</dbReference>
<dbReference type="GO" id="GO:0046872">
    <property type="term" value="F:metal ion binding"/>
    <property type="evidence" value="ECO:0007669"/>
    <property type="project" value="UniProtKB-KW"/>
</dbReference>
<evidence type="ECO:0000259" key="8">
    <source>
        <dbReference type="PROSITE" id="PS51371"/>
    </source>
</evidence>
<dbReference type="Gene3D" id="3.40.50.10490">
    <property type="entry name" value="Glucose-6-phosphate isomerase like protein, domain 1"/>
    <property type="match status" value="1"/>
</dbReference>
<dbReference type="InterPro" id="IPR004800">
    <property type="entry name" value="KdsD/KpsF-type"/>
</dbReference>
<dbReference type="NCBIfam" id="TIGR00393">
    <property type="entry name" value="kpsF"/>
    <property type="match status" value="1"/>
</dbReference>
<dbReference type="PROSITE" id="PS51371">
    <property type="entry name" value="CBS"/>
    <property type="match status" value="2"/>
</dbReference>
<dbReference type="InterPro" id="IPR001347">
    <property type="entry name" value="SIS_dom"/>
</dbReference>
<evidence type="ECO:0000259" key="9">
    <source>
        <dbReference type="PROSITE" id="PS51464"/>
    </source>
</evidence>
<dbReference type="PROSITE" id="PS51464">
    <property type="entry name" value="SIS"/>
    <property type="match status" value="1"/>
</dbReference>
<dbReference type="CDD" id="cd05014">
    <property type="entry name" value="SIS_Kpsf"/>
    <property type="match status" value="1"/>
</dbReference>
<keyword evidence="3 7" id="KW-0129">CBS domain</keyword>
<dbReference type="GO" id="GO:0005975">
    <property type="term" value="P:carbohydrate metabolic process"/>
    <property type="evidence" value="ECO:0007669"/>
    <property type="project" value="InterPro"/>
</dbReference>
<dbReference type="FunFam" id="3.40.50.10490:FF:000011">
    <property type="entry name" value="Arabinose 5-phosphate isomerase"/>
    <property type="match status" value="1"/>
</dbReference>
<dbReference type="PIRSF" id="PIRSF004692">
    <property type="entry name" value="KdsD_KpsF"/>
    <property type="match status" value="1"/>
</dbReference>
<evidence type="ECO:0000256" key="2">
    <source>
        <dbReference type="ARBA" id="ARBA00022737"/>
    </source>
</evidence>
<organism evidence="10 11">
    <name type="scientific">Novosphingobium fluoreni</name>
    <dbReference type="NCBI Taxonomy" id="1391222"/>
    <lineage>
        <taxon>Bacteria</taxon>
        <taxon>Pseudomonadati</taxon>
        <taxon>Pseudomonadota</taxon>
        <taxon>Alphaproteobacteria</taxon>
        <taxon>Sphingomonadales</taxon>
        <taxon>Sphingomonadaceae</taxon>
        <taxon>Novosphingobium</taxon>
    </lineage>
</organism>
<protein>
    <submittedName>
        <fullName evidence="10">Arabinose-5-phosphate isomerase</fullName>
        <ecNumber evidence="10">5.3.1.13</ecNumber>
    </submittedName>
</protein>
<dbReference type="SMART" id="SM00116">
    <property type="entry name" value="CBS"/>
    <property type="match status" value="2"/>
</dbReference>
<dbReference type="Pfam" id="PF01380">
    <property type="entry name" value="SIS"/>
    <property type="match status" value="1"/>
</dbReference>
<keyword evidence="11" id="KW-1185">Reference proteome</keyword>
<feature type="site" description="Catalytically relevant" evidence="6">
    <location>
        <position position="197"/>
    </location>
</feature>
<evidence type="ECO:0000256" key="4">
    <source>
        <dbReference type="PIRNR" id="PIRNR004692"/>
    </source>
</evidence>
<dbReference type="RefSeq" id="WP_058735714.1">
    <property type="nucleotide sequence ID" value="NZ_JACIDY010000001.1"/>
</dbReference>
<keyword evidence="10" id="KW-0413">Isomerase</keyword>
<dbReference type="AlphaFoldDB" id="A0A7W6FWX7"/>
<feature type="site" description="Catalytically relevant" evidence="6">
    <location>
        <position position="63"/>
    </location>
</feature>
<dbReference type="Proteomes" id="UP000561459">
    <property type="component" value="Unassembled WGS sequence"/>
</dbReference>
<sequence length="330" mass="34748">MIASQVFSTRSSASALKTLDIEMKALSRLRDAIRSPQLGMAVEAAIQAIVETPGRVIVTGMGKSGHIASKIAATMRSTGTSALYLHPGEASHGDLGIITPEDIVLAITWSGETLELGDILHYCRQRGIKLIVATARAESTAAQAADICLVMPQVREACPNELAPTSSTTLQLVLGDVLSVALIEARGFTSSDFRMFHPGGRLGAQLLEVGQIMGTGEAVPRVHSHASVKSATIEMSLKRYGCTAVVDQAGVLVGAFTDGDLRRCIAVHDLNDTIGLHMSPRPVTASAQTLASEALRLLNENAVSVLFVVEDGGKLTGIVHMHDIVRAGVV</sequence>
<dbReference type="EC" id="5.3.1.13" evidence="10"/>
<gene>
    <name evidence="10" type="ORF">GGR39_000317</name>
</gene>
<dbReference type="InterPro" id="IPR035474">
    <property type="entry name" value="SIS_Kpsf"/>
</dbReference>
<dbReference type="GO" id="GO:0097367">
    <property type="term" value="F:carbohydrate derivative binding"/>
    <property type="evidence" value="ECO:0007669"/>
    <property type="project" value="InterPro"/>
</dbReference>
<dbReference type="PANTHER" id="PTHR42745:SF1">
    <property type="entry name" value="ARABINOSE 5-PHOSPHATE ISOMERASE KDSD"/>
    <property type="match status" value="1"/>
</dbReference>
<dbReference type="InterPro" id="IPR050986">
    <property type="entry name" value="GutQ/KpsF_isomerases"/>
</dbReference>
<proteinExistence type="inferred from homology"/>
<dbReference type="CDD" id="cd04604">
    <property type="entry name" value="CBS_pair_SIS_assoc"/>
    <property type="match status" value="1"/>
</dbReference>
<evidence type="ECO:0000313" key="10">
    <source>
        <dbReference type="EMBL" id="MBB3938688.1"/>
    </source>
</evidence>
<keyword evidence="2" id="KW-0677">Repeat</keyword>
<comment type="similarity">
    <text evidence="1 4">Belongs to the SIS family. GutQ/KpsF subfamily.</text>
</comment>
<name>A0A7W6FWX7_9SPHN</name>
<feature type="domain" description="CBS" evidence="8">
    <location>
        <begin position="278"/>
        <end position="330"/>
    </location>
</feature>
<evidence type="ECO:0000256" key="3">
    <source>
        <dbReference type="ARBA" id="ARBA00023122"/>
    </source>
</evidence>
<feature type="site" description="Catalytically relevant" evidence="6">
    <location>
        <position position="156"/>
    </location>
</feature>
<feature type="domain" description="SIS" evidence="9">
    <location>
        <begin position="45"/>
        <end position="188"/>
    </location>
</feature>
<keyword evidence="5" id="KW-0862">Zinc</keyword>
<dbReference type="EMBL" id="JACIDY010000001">
    <property type="protein sequence ID" value="MBB3938688.1"/>
    <property type="molecule type" value="Genomic_DNA"/>
</dbReference>